<reference evidence="2" key="1">
    <citation type="journal article" date="2022" name="Mol. Ecol. Resour.">
        <title>The genomes of chicory, endive, great burdock and yacon provide insights into Asteraceae palaeo-polyploidization history and plant inulin production.</title>
        <authorList>
            <person name="Fan W."/>
            <person name="Wang S."/>
            <person name="Wang H."/>
            <person name="Wang A."/>
            <person name="Jiang F."/>
            <person name="Liu H."/>
            <person name="Zhao H."/>
            <person name="Xu D."/>
            <person name="Zhang Y."/>
        </authorList>
    </citation>
    <scope>NUCLEOTIDE SEQUENCE [LARGE SCALE GENOMIC DNA]</scope>
    <source>
        <strain evidence="2">cv. Yunnan</strain>
    </source>
</reference>
<gene>
    <name evidence="1" type="ORF">L1987_10087</name>
</gene>
<organism evidence="1 2">
    <name type="scientific">Smallanthus sonchifolius</name>
    <dbReference type="NCBI Taxonomy" id="185202"/>
    <lineage>
        <taxon>Eukaryota</taxon>
        <taxon>Viridiplantae</taxon>
        <taxon>Streptophyta</taxon>
        <taxon>Embryophyta</taxon>
        <taxon>Tracheophyta</taxon>
        <taxon>Spermatophyta</taxon>
        <taxon>Magnoliopsida</taxon>
        <taxon>eudicotyledons</taxon>
        <taxon>Gunneridae</taxon>
        <taxon>Pentapetalae</taxon>
        <taxon>asterids</taxon>
        <taxon>campanulids</taxon>
        <taxon>Asterales</taxon>
        <taxon>Asteraceae</taxon>
        <taxon>Asteroideae</taxon>
        <taxon>Heliantheae alliance</taxon>
        <taxon>Millerieae</taxon>
        <taxon>Smallanthus</taxon>
    </lineage>
</organism>
<reference evidence="1 2" key="2">
    <citation type="journal article" date="2022" name="Mol. Ecol. Resour.">
        <title>The genomes of chicory, endive, great burdock and yacon provide insights into Asteraceae paleo-polyploidization history and plant inulin production.</title>
        <authorList>
            <person name="Fan W."/>
            <person name="Wang S."/>
            <person name="Wang H."/>
            <person name="Wang A."/>
            <person name="Jiang F."/>
            <person name="Liu H."/>
            <person name="Zhao H."/>
            <person name="Xu D."/>
            <person name="Zhang Y."/>
        </authorList>
    </citation>
    <scope>NUCLEOTIDE SEQUENCE [LARGE SCALE GENOMIC DNA]</scope>
    <source>
        <strain evidence="2">cv. Yunnan</strain>
        <tissue evidence="1">Leaves</tissue>
    </source>
</reference>
<proteinExistence type="predicted"/>
<protein>
    <submittedName>
        <fullName evidence="1">Uncharacterized protein</fullName>
    </submittedName>
</protein>
<accession>A0ACB9JRB1</accession>
<dbReference type="Proteomes" id="UP001056120">
    <property type="component" value="Linkage Group LG03"/>
</dbReference>
<dbReference type="EMBL" id="CM042020">
    <property type="protein sequence ID" value="KAI3822497.1"/>
    <property type="molecule type" value="Genomic_DNA"/>
</dbReference>
<name>A0ACB9JRB1_9ASTR</name>
<evidence type="ECO:0000313" key="2">
    <source>
        <dbReference type="Proteomes" id="UP001056120"/>
    </source>
</evidence>
<comment type="caution">
    <text evidence="1">The sequence shown here is derived from an EMBL/GenBank/DDBJ whole genome shotgun (WGS) entry which is preliminary data.</text>
</comment>
<keyword evidence="2" id="KW-1185">Reference proteome</keyword>
<sequence>MDFKALKWQILRGERQVMEEKFNNGFCFIFGATAGRPEVMLQSQKNAYNNDDGFRNVSRGRTRSTFKDLYLMDKNLYIRSSSLSLIPKTSRTVSLISATLSFSICN</sequence>
<evidence type="ECO:0000313" key="1">
    <source>
        <dbReference type="EMBL" id="KAI3822497.1"/>
    </source>
</evidence>